<evidence type="ECO:0000256" key="1">
    <source>
        <dbReference type="ARBA" id="ARBA00022723"/>
    </source>
</evidence>
<comment type="caution">
    <text evidence="5">The sequence shown here is derived from an EMBL/GenBank/DDBJ whole genome shotgun (WGS) entry which is preliminary data.</text>
</comment>
<evidence type="ECO:0000313" key="5">
    <source>
        <dbReference type="EMBL" id="KRT83459.1"/>
    </source>
</evidence>
<evidence type="ECO:0000259" key="4">
    <source>
        <dbReference type="Pfam" id="PF04500"/>
    </source>
</evidence>
<organism evidence="5 6">
    <name type="scientific">Oryctes borbonicus</name>
    <dbReference type="NCBI Taxonomy" id="1629725"/>
    <lineage>
        <taxon>Eukaryota</taxon>
        <taxon>Metazoa</taxon>
        <taxon>Ecdysozoa</taxon>
        <taxon>Arthropoda</taxon>
        <taxon>Hexapoda</taxon>
        <taxon>Insecta</taxon>
        <taxon>Pterygota</taxon>
        <taxon>Neoptera</taxon>
        <taxon>Endopterygota</taxon>
        <taxon>Coleoptera</taxon>
        <taxon>Polyphaga</taxon>
        <taxon>Scarabaeiformia</taxon>
        <taxon>Scarabaeidae</taxon>
        <taxon>Dynastinae</taxon>
        <taxon>Oryctes</taxon>
    </lineage>
</organism>
<dbReference type="InterPro" id="IPR007588">
    <property type="entry name" value="Znf_FLYWCH"/>
</dbReference>
<keyword evidence="3" id="KW-0862">Zinc</keyword>
<keyword evidence="2" id="KW-0863">Zinc-finger</keyword>
<dbReference type="Proteomes" id="UP000051574">
    <property type="component" value="Unassembled WGS sequence"/>
</dbReference>
<dbReference type="Gene3D" id="2.20.25.240">
    <property type="match status" value="1"/>
</dbReference>
<gene>
    <name evidence="5" type="ORF">AMK59_3712</name>
</gene>
<proteinExistence type="predicted"/>
<dbReference type="Pfam" id="PF04500">
    <property type="entry name" value="FLYWCH"/>
    <property type="match status" value="1"/>
</dbReference>
<evidence type="ECO:0000256" key="3">
    <source>
        <dbReference type="ARBA" id="ARBA00022833"/>
    </source>
</evidence>
<dbReference type="OrthoDB" id="6742320at2759"/>
<dbReference type="AlphaFoldDB" id="A0A0T6B7Y6"/>
<feature type="domain" description="FLYWCH-type" evidence="4">
    <location>
        <begin position="20"/>
        <end position="76"/>
    </location>
</feature>
<protein>
    <recommendedName>
        <fullName evidence="4">FLYWCH-type domain-containing protein</fullName>
    </recommendedName>
</protein>
<reference evidence="5 6" key="1">
    <citation type="submission" date="2015-09" db="EMBL/GenBank/DDBJ databases">
        <title>Draft genome of the scarab beetle Oryctes borbonicus.</title>
        <authorList>
            <person name="Meyer J.M."/>
            <person name="Markov G.V."/>
            <person name="Baskaran P."/>
            <person name="Herrmann M."/>
            <person name="Sommer R.J."/>
            <person name="Roedelsperger C."/>
        </authorList>
    </citation>
    <scope>NUCLEOTIDE SEQUENCE [LARGE SCALE GENOMIC DNA]</scope>
    <source>
        <strain evidence="5">OB123</strain>
        <tissue evidence="5">Whole animal</tissue>
    </source>
</reference>
<evidence type="ECO:0000256" key="2">
    <source>
        <dbReference type="ARBA" id="ARBA00022771"/>
    </source>
</evidence>
<name>A0A0T6B7Y6_9SCAR</name>
<dbReference type="EMBL" id="LJIG01009248">
    <property type="protein sequence ID" value="KRT83459.1"/>
    <property type="molecule type" value="Genomic_DNA"/>
</dbReference>
<keyword evidence="1" id="KW-0479">Metal-binding</keyword>
<feature type="non-terminal residue" evidence="5">
    <location>
        <position position="1"/>
    </location>
</feature>
<sequence>FAVDIALATTSKPKKRKPTPQKVIHKGFVYHLRLQHHGKTRYFRCAKERYTGCTATAKIDGDASSENLKVIRPHNHPPDGTIEIKVIFETQLRKAVQSMINMNNRSIYNLIATIKCRDVSVWTEVKLQDETLETIVFGVGEFLILFS</sequence>
<accession>A0A0T6B7Y6</accession>
<keyword evidence="6" id="KW-1185">Reference proteome</keyword>
<dbReference type="GO" id="GO:0008270">
    <property type="term" value="F:zinc ion binding"/>
    <property type="evidence" value="ECO:0007669"/>
    <property type="project" value="UniProtKB-KW"/>
</dbReference>
<evidence type="ECO:0000313" key="6">
    <source>
        <dbReference type="Proteomes" id="UP000051574"/>
    </source>
</evidence>